<protein>
    <submittedName>
        <fullName evidence="2">Uncharacterized protein</fullName>
    </submittedName>
</protein>
<keyword evidence="1" id="KW-1133">Transmembrane helix</keyword>
<dbReference type="EMBL" id="SGPM01000027">
    <property type="protein sequence ID" value="THH32202.1"/>
    <property type="molecule type" value="Genomic_DNA"/>
</dbReference>
<keyword evidence="1" id="KW-0472">Membrane</keyword>
<accession>A0A4S4N046</accession>
<evidence type="ECO:0000313" key="3">
    <source>
        <dbReference type="Proteomes" id="UP000308730"/>
    </source>
</evidence>
<organism evidence="2 3">
    <name type="scientific">Antrodiella citrinella</name>
    <dbReference type="NCBI Taxonomy" id="2447956"/>
    <lineage>
        <taxon>Eukaryota</taxon>
        <taxon>Fungi</taxon>
        <taxon>Dikarya</taxon>
        <taxon>Basidiomycota</taxon>
        <taxon>Agaricomycotina</taxon>
        <taxon>Agaricomycetes</taxon>
        <taxon>Polyporales</taxon>
        <taxon>Steccherinaceae</taxon>
        <taxon>Antrodiella</taxon>
    </lineage>
</organism>
<feature type="transmembrane region" description="Helical" evidence="1">
    <location>
        <begin position="48"/>
        <end position="70"/>
    </location>
</feature>
<evidence type="ECO:0000256" key="1">
    <source>
        <dbReference type="SAM" id="Phobius"/>
    </source>
</evidence>
<reference evidence="2 3" key="1">
    <citation type="submission" date="2019-02" db="EMBL/GenBank/DDBJ databases">
        <title>Genome sequencing of the rare red list fungi Antrodiella citrinella (Flaviporus citrinellus).</title>
        <authorList>
            <person name="Buettner E."/>
            <person name="Kellner H."/>
        </authorList>
    </citation>
    <scope>NUCLEOTIDE SEQUENCE [LARGE SCALE GENOMIC DNA]</scope>
    <source>
        <strain evidence="2 3">DSM 108506</strain>
    </source>
</reference>
<keyword evidence="1" id="KW-0812">Transmembrane</keyword>
<proteinExistence type="predicted"/>
<feature type="transmembrane region" description="Helical" evidence="1">
    <location>
        <begin position="12"/>
        <end position="36"/>
    </location>
</feature>
<evidence type="ECO:0000313" key="2">
    <source>
        <dbReference type="EMBL" id="THH32202.1"/>
    </source>
</evidence>
<keyword evidence="3" id="KW-1185">Reference proteome</keyword>
<sequence>MEATLTLEHLLGAFTVESCGAFILYGVFAMQAYSYFMLATRDPMLVKCVAWAVGFVETLQTCLLIQFLYHFMGTESIHGAQYVIWSAPVLVITEVSLSFQNTQNILTDWRRYQQRLIVLFVQG</sequence>
<dbReference type="OrthoDB" id="2535105at2759"/>
<dbReference type="AlphaFoldDB" id="A0A4S4N046"/>
<name>A0A4S4N046_9APHY</name>
<dbReference type="Proteomes" id="UP000308730">
    <property type="component" value="Unassembled WGS sequence"/>
</dbReference>
<gene>
    <name evidence="2" type="ORF">EUX98_g2004</name>
</gene>
<comment type="caution">
    <text evidence="2">The sequence shown here is derived from an EMBL/GenBank/DDBJ whole genome shotgun (WGS) entry which is preliminary data.</text>
</comment>